<comment type="caution">
    <text evidence="2">The sequence shown here is derived from an EMBL/GenBank/DDBJ whole genome shotgun (WGS) entry which is preliminary data.</text>
</comment>
<gene>
    <name evidence="2" type="ORF">O181_093086</name>
</gene>
<organism evidence="2 3">
    <name type="scientific">Austropuccinia psidii MF-1</name>
    <dbReference type="NCBI Taxonomy" id="1389203"/>
    <lineage>
        <taxon>Eukaryota</taxon>
        <taxon>Fungi</taxon>
        <taxon>Dikarya</taxon>
        <taxon>Basidiomycota</taxon>
        <taxon>Pucciniomycotina</taxon>
        <taxon>Pucciniomycetes</taxon>
        <taxon>Pucciniales</taxon>
        <taxon>Sphaerophragmiaceae</taxon>
        <taxon>Austropuccinia</taxon>
    </lineage>
</organism>
<dbReference type="Proteomes" id="UP000765509">
    <property type="component" value="Unassembled WGS sequence"/>
</dbReference>
<keyword evidence="3" id="KW-1185">Reference proteome</keyword>
<reference evidence="2" key="1">
    <citation type="submission" date="2021-03" db="EMBL/GenBank/DDBJ databases">
        <title>Draft genome sequence of rust myrtle Austropuccinia psidii MF-1, a brazilian biotype.</title>
        <authorList>
            <person name="Quecine M.C."/>
            <person name="Pachon D.M.R."/>
            <person name="Bonatelli M.L."/>
            <person name="Correr F.H."/>
            <person name="Franceschini L.M."/>
            <person name="Leite T.F."/>
            <person name="Margarido G.R.A."/>
            <person name="Almeida C.A."/>
            <person name="Ferrarezi J.A."/>
            <person name="Labate C.A."/>
        </authorList>
    </citation>
    <scope>NUCLEOTIDE SEQUENCE</scope>
    <source>
        <strain evidence="2">MF-1</strain>
    </source>
</reference>
<name>A0A9Q3PB79_9BASI</name>
<evidence type="ECO:0000313" key="3">
    <source>
        <dbReference type="Proteomes" id="UP000765509"/>
    </source>
</evidence>
<sequence length="114" mass="12230">MAQEPLIKGVGKWGLIMADGAIGPGRMRRPPGPTPGGGLGQGSWKWPERELGSRYGLLPLIEVEASILQEGGCGPEATNTNKDGNWPKMVKAENFQKPPIGRKFLVGTSCDLLY</sequence>
<evidence type="ECO:0000256" key="1">
    <source>
        <dbReference type="SAM" id="MobiDB-lite"/>
    </source>
</evidence>
<dbReference type="EMBL" id="AVOT02059750">
    <property type="protein sequence ID" value="MBW0553371.1"/>
    <property type="molecule type" value="Genomic_DNA"/>
</dbReference>
<dbReference type="AlphaFoldDB" id="A0A9Q3PB79"/>
<proteinExistence type="predicted"/>
<accession>A0A9Q3PB79</accession>
<evidence type="ECO:0000313" key="2">
    <source>
        <dbReference type="EMBL" id="MBW0553371.1"/>
    </source>
</evidence>
<feature type="region of interest" description="Disordered" evidence="1">
    <location>
        <begin position="22"/>
        <end position="45"/>
    </location>
</feature>
<protein>
    <submittedName>
        <fullName evidence="2">Uncharacterized protein</fullName>
    </submittedName>
</protein>